<gene>
    <name evidence="2" type="ORF">Mal33_41600</name>
</gene>
<dbReference type="EMBL" id="CP036318">
    <property type="protein sequence ID" value="QDV58143.1"/>
    <property type="molecule type" value="Genomic_DNA"/>
</dbReference>
<organism evidence="2 3">
    <name type="scientific">Rosistilla oblonga</name>
    <dbReference type="NCBI Taxonomy" id="2527990"/>
    <lineage>
        <taxon>Bacteria</taxon>
        <taxon>Pseudomonadati</taxon>
        <taxon>Planctomycetota</taxon>
        <taxon>Planctomycetia</taxon>
        <taxon>Pirellulales</taxon>
        <taxon>Pirellulaceae</taxon>
        <taxon>Rosistilla</taxon>
    </lineage>
</organism>
<protein>
    <submittedName>
        <fullName evidence="2">Plasmid stabilization system protein</fullName>
    </submittedName>
</protein>
<dbReference type="Pfam" id="PF05016">
    <property type="entry name" value="ParE_toxin"/>
    <property type="match status" value="1"/>
</dbReference>
<keyword evidence="3" id="KW-1185">Reference proteome</keyword>
<reference evidence="2 3" key="1">
    <citation type="submission" date="2019-02" db="EMBL/GenBank/DDBJ databases">
        <title>Deep-cultivation of Planctomycetes and their phenomic and genomic characterization uncovers novel biology.</title>
        <authorList>
            <person name="Wiegand S."/>
            <person name="Jogler M."/>
            <person name="Boedeker C."/>
            <person name="Pinto D."/>
            <person name="Vollmers J."/>
            <person name="Rivas-Marin E."/>
            <person name="Kohn T."/>
            <person name="Peeters S.H."/>
            <person name="Heuer A."/>
            <person name="Rast P."/>
            <person name="Oberbeckmann S."/>
            <person name="Bunk B."/>
            <person name="Jeske O."/>
            <person name="Meyerdierks A."/>
            <person name="Storesund J.E."/>
            <person name="Kallscheuer N."/>
            <person name="Luecker S."/>
            <person name="Lage O.M."/>
            <person name="Pohl T."/>
            <person name="Merkel B.J."/>
            <person name="Hornburger P."/>
            <person name="Mueller R.-W."/>
            <person name="Bruemmer F."/>
            <person name="Labrenz M."/>
            <person name="Spormann A.M."/>
            <person name="Op den Camp H."/>
            <person name="Overmann J."/>
            <person name="Amann R."/>
            <person name="Jetten M.S.M."/>
            <person name="Mascher T."/>
            <person name="Medema M.H."/>
            <person name="Devos D.P."/>
            <person name="Kaster A.-K."/>
            <person name="Ovreas L."/>
            <person name="Rohde M."/>
            <person name="Galperin M.Y."/>
            <person name="Jogler C."/>
        </authorList>
    </citation>
    <scope>NUCLEOTIDE SEQUENCE [LARGE SCALE GENOMIC DNA]</scope>
    <source>
        <strain evidence="2 3">Mal33</strain>
    </source>
</reference>
<keyword evidence="1" id="KW-1277">Toxin-antitoxin system</keyword>
<evidence type="ECO:0000256" key="1">
    <source>
        <dbReference type="ARBA" id="ARBA00022649"/>
    </source>
</evidence>
<evidence type="ECO:0000313" key="2">
    <source>
        <dbReference type="EMBL" id="QDV58143.1"/>
    </source>
</evidence>
<accession>A0A518IYH7</accession>
<proteinExistence type="predicted"/>
<dbReference type="Gene3D" id="3.30.2310.20">
    <property type="entry name" value="RelE-like"/>
    <property type="match status" value="1"/>
</dbReference>
<evidence type="ECO:0000313" key="3">
    <source>
        <dbReference type="Proteomes" id="UP000316770"/>
    </source>
</evidence>
<dbReference type="Proteomes" id="UP000316770">
    <property type="component" value="Chromosome"/>
</dbReference>
<sequence length="66" mass="7945">MSGIYEKIQLLRAHPRLGQRYEPIVDREVRETLYGHYRIAYLIVNEQRVEILGIFHGAMEIERYLQ</sequence>
<dbReference type="InterPro" id="IPR007712">
    <property type="entry name" value="RelE/ParE_toxin"/>
</dbReference>
<dbReference type="AlphaFoldDB" id="A0A518IYH7"/>
<dbReference type="InterPro" id="IPR035093">
    <property type="entry name" value="RelE/ParE_toxin_dom_sf"/>
</dbReference>
<name>A0A518IYH7_9BACT</name>